<dbReference type="RefSeq" id="WP_346073335.1">
    <property type="nucleotide sequence ID" value="NZ_BAAAHU010000032.1"/>
</dbReference>
<reference evidence="1 2" key="1">
    <citation type="journal article" date="2019" name="Int. J. Syst. Evol. Microbiol.">
        <title>The Global Catalogue of Microorganisms (GCM) 10K type strain sequencing project: providing services to taxonomists for standard genome sequencing and annotation.</title>
        <authorList>
            <consortium name="The Broad Institute Genomics Platform"/>
            <consortium name="The Broad Institute Genome Sequencing Center for Infectious Disease"/>
            <person name="Wu L."/>
            <person name="Ma J."/>
        </authorList>
    </citation>
    <scope>NUCLEOTIDE SEQUENCE [LARGE SCALE GENOMIC DNA]</scope>
    <source>
        <strain evidence="1 2">JCM 11269</strain>
    </source>
</reference>
<name>A0ABN1T0S0_9ACTN</name>
<proteinExistence type="predicted"/>
<gene>
    <name evidence="1" type="ORF">GCM10009564_32800</name>
</gene>
<organism evidence="1 2">
    <name type="scientific">Streptomyces thermogriseus</name>
    <dbReference type="NCBI Taxonomy" id="75292"/>
    <lineage>
        <taxon>Bacteria</taxon>
        <taxon>Bacillati</taxon>
        <taxon>Actinomycetota</taxon>
        <taxon>Actinomycetes</taxon>
        <taxon>Kitasatosporales</taxon>
        <taxon>Streptomycetaceae</taxon>
        <taxon>Streptomyces</taxon>
    </lineage>
</organism>
<dbReference type="EMBL" id="BAAAHU010000032">
    <property type="protein sequence ID" value="GAA1011559.1"/>
    <property type="molecule type" value="Genomic_DNA"/>
</dbReference>
<keyword evidence="2" id="KW-1185">Reference proteome</keyword>
<dbReference type="Proteomes" id="UP001501072">
    <property type="component" value="Unassembled WGS sequence"/>
</dbReference>
<protein>
    <submittedName>
        <fullName evidence="1">Uncharacterized protein</fullName>
    </submittedName>
</protein>
<evidence type="ECO:0000313" key="2">
    <source>
        <dbReference type="Proteomes" id="UP001501072"/>
    </source>
</evidence>
<comment type="caution">
    <text evidence="1">The sequence shown here is derived from an EMBL/GenBank/DDBJ whole genome shotgun (WGS) entry which is preliminary data.</text>
</comment>
<evidence type="ECO:0000313" key="1">
    <source>
        <dbReference type="EMBL" id="GAA1011559.1"/>
    </source>
</evidence>
<accession>A0ABN1T0S0</accession>
<sequence>MLQSFRIVLIPQCSCCGTAVTGDDSKELLVTERFLAPDLQKRLTAAGWEISPGDRKVNRGPTDPIGGDSLRCPACVAQAKRAADRFRARLAAPRVKTVDMTDRLGEGWKLVQRVGDADTKTWLVEYKGSVRGLVRRYKRVDGTWSTGWEALLAGEAGFVRHDATAAGSWSDRSSFLWSSRDLAAWGIAHQPSFHAPNPAWAGRSKRRK</sequence>